<dbReference type="PROSITE" id="PS50965">
    <property type="entry name" value="NERD"/>
    <property type="match status" value="1"/>
</dbReference>
<dbReference type="AlphaFoldDB" id="E6TZ41"/>
<sequence>MILKKRFESDELLILRYLNRRIKLNEKDKFRYLNLEKGFEGEIKFDQLIENIQEERLILNDLLLEVNNSYFQIDTLIISQGIIYLIDIKNFEGDCYMESDKIFSVKTRWEYKNPINQLKRSETLFSQLLRILKCNYLVESTAIFINPHFTLYQASMDNSIILPSQVNRFISNLNNVPSKLTNSDKQLAKKLLSLHHPKTPFSLPPSYHYDQLQKGVYCNKCISYYMSIEKYNFVCGNCGEREKISKVILRHINEFKLLLPGQKITTKIISEWCNTELNRRTICRVLKNNFEAVGKTKETYYR</sequence>
<dbReference type="InterPro" id="IPR011528">
    <property type="entry name" value="NERD"/>
</dbReference>
<organism evidence="2 3">
    <name type="scientific">Evansella cellulosilytica (strain ATCC 21833 / DSM 2522 / FERM P-1141 / JCM 9156 / N-4)</name>
    <name type="common">Bacillus cellulosilyticus</name>
    <dbReference type="NCBI Taxonomy" id="649639"/>
    <lineage>
        <taxon>Bacteria</taxon>
        <taxon>Bacillati</taxon>
        <taxon>Bacillota</taxon>
        <taxon>Bacilli</taxon>
        <taxon>Bacillales</taxon>
        <taxon>Bacillaceae</taxon>
        <taxon>Evansella</taxon>
    </lineage>
</organism>
<dbReference type="Pfam" id="PF08378">
    <property type="entry name" value="NERD"/>
    <property type="match status" value="1"/>
</dbReference>
<dbReference type="Proteomes" id="UP000001401">
    <property type="component" value="Chromosome"/>
</dbReference>
<dbReference type="RefSeq" id="WP_013490810.1">
    <property type="nucleotide sequence ID" value="NC_014829.1"/>
</dbReference>
<name>E6TZ41_EVAC2</name>
<dbReference type="HOGENOM" id="CLU_073334_0_0_9"/>
<gene>
    <name evidence="2" type="ordered locus">Bcell_4257</name>
</gene>
<proteinExistence type="predicted"/>
<dbReference type="eggNOG" id="ENOG502Z8AV">
    <property type="taxonomic scope" value="Bacteria"/>
</dbReference>
<evidence type="ECO:0000313" key="2">
    <source>
        <dbReference type="EMBL" id="ADU32484.1"/>
    </source>
</evidence>
<keyword evidence="3" id="KW-1185">Reference proteome</keyword>
<accession>E6TZ41</accession>
<dbReference type="OrthoDB" id="2164794at2"/>
<evidence type="ECO:0000313" key="3">
    <source>
        <dbReference type="Proteomes" id="UP000001401"/>
    </source>
</evidence>
<protein>
    <submittedName>
        <fullName evidence="2">NERD domain protein</fullName>
    </submittedName>
</protein>
<dbReference type="EMBL" id="CP002394">
    <property type="protein sequence ID" value="ADU32484.1"/>
    <property type="molecule type" value="Genomic_DNA"/>
</dbReference>
<evidence type="ECO:0000259" key="1">
    <source>
        <dbReference type="PROSITE" id="PS50965"/>
    </source>
</evidence>
<feature type="domain" description="NERD" evidence="1">
    <location>
        <begin position="37"/>
        <end position="151"/>
    </location>
</feature>
<dbReference type="STRING" id="649639.Bcell_4257"/>
<dbReference type="KEGG" id="bco:Bcell_4257"/>
<reference evidence="2" key="1">
    <citation type="submission" date="2010-12" db="EMBL/GenBank/DDBJ databases">
        <title>Complete sequence of Bacillus cellulosilyticus DSM 2522.</title>
        <authorList>
            <consortium name="US DOE Joint Genome Institute"/>
            <person name="Lucas S."/>
            <person name="Copeland A."/>
            <person name="Lapidus A."/>
            <person name="Cheng J.-F."/>
            <person name="Bruce D."/>
            <person name="Goodwin L."/>
            <person name="Pitluck S."/>
            <person name="Chertkov O."/>
            <person name="Detter J.C."/>
            <person name="Han C."/>
            <person name="Tapia R."/>
            <person name="Land M."/>
            <person name="Hauser L."/>
            <person name="Jeffries C."/>
            <person name="Kyrpides N."/>
            <person name="Ivanova N."/>
            <person name="Mikhailova N."/>
            <person name="Brumm P."/>
            <person name="Mead D."/>
            <person name="Woyke T."/>
        </authorList>
    </citation>
    <scope>NUCLEOTIDE SEQUENCE [LARGE SCALE GENOMIC DNA]</scope>
    <source>
        <strain evidence="2">DSM 2522</strain>
    </source>
</reference>